<organism evidence="1 2">
    <name type="scientific">Steroidobacter gossypii</name>
    <dbReference type="NCBI Taxonomy" id="2805490"/>
    <lineage>
        <taxon>Bacteria</taxon>
        <taxon>Pseudomonadati</taxon>
        <taxon>Pseudomonadota</taxon>
        <taxon>Gammaproteobacteria</taxon>
        <taxon>Steroidobacterales</taxon>
        <taxon>Steroidobacteraceae</taxon>
        <taxon>Steroidobacter</taxon>
    </lineage>
</organism>
<dbReference type="RefSeq" id="WP_203165115.1">
    <property type="nucleotide sequence ID" value="NZ_JAEVLS010000001.1"/>
</dbReference>
<protein>
    <submittedName>
        <fullName evidence="1">Uncharacterized protein</fullName>
    </submittedName>
</protein>
<comment type="caution">
    <text evidence="1">The sequence shown here is derived from an EMBL/GenBank/DDBJ whole genome shotgun (WGS) entry which is preliminary data.</text>
</comment>
<name>A0ABS1WQ74_9GAMM</name>
<dbReference type="Proteomes" id="UP000661077">
    <property type="component" value="Unassembled WGS sequence"/>
</dbReference>
<accession>A0ABS1WQ74</accession>
<dbReference type="EMBL" id="JAEVLS010000001">
    <property type="protein sequence ID" value="MBM0103129.1"/>
    <property type="molecule type" value="Genomic_DNA"/>
</dbReference>
<reference evidence="1 2" key="1">
    <citation type="journal article" date="2021" name="Int. J. Syst. Evol. Microbiol.">
        <title>Steroidobacter gossypii sp. nov., isolated from soil of cotton cropping field.</title>
        <authorList>
            <person name="Huang R."/>
            <person name="Yang S."/>
            <person name="Zhen C."/>
            <person name="Liu W."/>
        </authorList>
    </citation>
    <scope>NUCLEOTIDE SEQUENCE [LARGE SCALE GENOMIC DNA]</scope>
    <source>
        <strain evidence="1 2">S1-65</strain>
    </source>
</reference>
<proteinExistence type="predicted"/>
<sequence length="133" mass="14532">MDVASYAAVPHIVRIAKSAEKRDWNVYGLVGVIEAERHRKANPPIPSWLRHDYEAALQEIVALALQDLTGALDSLTLQSALSMLALVRGNRKLGTLLFHHDSADIDELAEGNCFGQGCTANKVLHATFEDARA</sequence>
<keyword evidence="2" id="KW-1185">Reference proteome</keyword>
<evidence type="ECO:0000313" key="1">
    <source>
        <dbReference type="EMBL" id="MBM0103129.1"/>
    </source>
</evidence>
<evidence type="ECO:0000313" key="2">
    <source>
        <dbReference type="Proteomes" id="UP000661077"/>
    </source>
</evidence>
<gene>
    <name evidence="1" type="ORF">JM946_00145</name>
</gene>